<protein>
    <submittedName>
        <fullName evidence="1">Uncharacterized protein</fullName>
    </submittedName>
</protein>
<proteinExistence type="predicted"/>
<sequence length="105" mass="11954">MESLKDSILARKTRTKASDGQDFGYYVKVIQRLEREGHIDTGFRKKFISWYSLRASQQEVRIVKVFVDALMEDPASLAGQLVDTFSQVVTSNTCFSTGLCLKLFH</sequence>
<gene>
    <name evidence="1" type="ORF">L1987_64913</name>
</gene>
<evidence type="ECO:0000313" key="2">
    <source>
        <dbReference type="Proteomes" id="UP001056120"/>
    </source>
</evidence>
<comment type="caution">
    <text evidence="1">The sequence shown here is derived from an EMBL/GenBank/DDBJ whole genome shotgun (WGS) entry which is preliminary data.</text>
</comment>
<reference evidence="1 2" key="2">
    <citation type="journal article" date="2022" name="Mol. Ecol. Resour.">
        <title>The genomes of chicory, endive, great burdock and yacon provide insights into Asteraceae paleo-polyploidization history and plant inulin production.</title>
        <authorList>
            <person name="Fan W."/>
            <person name="Wang S."/>
            <person name="Wang H."/>
            <person name="Wang A."/>
            <person name="Jiang F."/>
            <person name="Liu H."/>
            <person name="Zhao H."/>
            <person name="Xu D."/>
            <person name="Zhang Y."/>
        </authorList>
    </citation>
    <scope>NUCLEOTIDE SEQUENCE [LARGE SCALE GENOMIC DNA]</scope>
    <source>
        <strain evidence="2">cv. Yunnan</strain>
        <tissue evidence="1">Leaves</tissue>
    </source>
</reference>
<dbReference type="EMBL" id="CM042039">
    <property type="protein sequence ID" value="KAI3725137.1"/>
    <property type="molecule type" value="Genomic_DNA"/>
</dbReference>
<reference evidence="2" key="1">
    <citation type="journal article" date="2022" name="Mol. Ecol. Resour.">
        <title>The genomes of chicory, endive, great burdock and yacon provide insights into Asteraceae palaeo-polyploidization history and plant inulin production.</title>
        <authorList>
            <person name="Fan W."/>
            <person name="Wang S."/>
            <person name="Wang H."/>
            <person name="Wang A."/>
            <person name="Jiang F."/>
            <person name="Liu H."/>
            <person name="Zhao H."/>
            <person name="Xu D."/>
            <person name="Zhang Y."/>
        </authorList>
    </citation>
    <scope>NUCLEOTIDE SEQUENCE [LARGE SCALE GENOMIC DNA]</scope>
    <source>
        <strain evidence="2">cv. Yunnan</strain>
    </source>
</reference>
<accession>A0ACB9BT15</accession>
<dbReference type="Proteomes" id="UP001056120">
    <property type="component" value="Linkage Group LG22"/>
</dbReference>
<organism evidence="1 2">
    <name type="scientific">Smallanthus sonchifolius</name>
    <dbReference type="NCBI Taxonomy" id="185202"/>
    <lineage>
        <taxon>Eukaryota</taxon>
        <taxon>Viridiplantae</taxon>
        <taxon>Streptophyta</taxon>
        <taxon>Embryophyta</taxon>
        <taxon>Tracheophyta</taxon>
        <taxon>Spermatophyta</taxon>
        <taxon>Magnoliopsida</taxon>
        <taxon>eudicotyledons</taxon>
        <taxon>Gunneridae</taxon>
        <taxon>Pentapetalae</taxon>
        <taxon>asterids</taxon>
        <taxon>campanulids</taxon>
        <taxon>Asterales</taxon>
        <taxon>Asteraceae</taxon>
        <taxon>Asteroideae</taxon>
        <taxon>Heliantheae alliance</taxon>
        <taxon>Millerieae</taxon>
        <taxon>Smallanthus</taxon>
    </lineage>
</organism>
<name>A0ACB9BT15_9ASTR</name>
<keyword evidence="2" id="KW-1185">Reference proteome</keyword>
<evidence type="ECO:0000313" key="1">
    <source>
        <dbReference type="EMBL" id="KAI3725137.1"/>
    </source>
</evidence>